<gene>
    <name evidence="1" type="ORF">F4821DRAFT_53700</name>
</gene>
<comment type="caution">
    <text evidence="1">The sequence shown here is derived from an EMBL/GenBank/DDBJ whole genome shotgun (WGS) entry which is preliminary data.</text>
</comment>
<protein>
    <submittedName>
        <fullName evidence="1">Homogentisate 1,2-dioxygenase</fullName>
    </submittedName>
</protein>
<organism evidence="1 2">
    <name type="scientific">Hypoxylon rubiginosum</name>
    <dbReference type="NCBI Taxonomy" id="110542"/>
    <lineage>
        <taxon>Eukaryota</taxon>
        <taxon>Fungi</taxon>
        <taxon>Dikarya</taxon>
        <taxon>Ascomycota</taxon>
        <taxon>Pezizomycotina</taxon>
        <taxon>Sordariomycetes</taxon>
        <taxon>Xylariomycetidae</taxon>
        <taxon>Xylariales</taxon>
        <taxon>Hypoxylaceae</taxon>
        <taxon>Hypoxylon</taxon>
    </lineage>
</organism>
<proteinExistence type="predicted"/>
<sequence>MGSILFYEPATEHQDPSFGATAANPFTTTPRPDDPYRYQIGFGNRFYSEAVPDSLPESGRNIPQRCPYDLYPEQFNGTSFVSSQKTIQHVWFYRIRPSVAHQPMKEMPHERQNHDLIAFFDSTKSVKFTPLSYEWGPLNPPSADNKVTFIQGLKTISGHGNPTAKEGLAMHQYSANASMVNQAFVNNDGNFLIIPQKGRLDIQTESGRIMVRPGELFVVQAGLRFSVHLPDGESNGYVQEIFGGHYELPDLGPLGSNCLAHPRDFEFPIASFDIDTSQWEIIIKLGGELYCYEQSHTPFDVVSWHGNYVPYKYEINKLVTLVCSTKEQLDPSAYCILTAKSKIPGVSLTDFCAFTPKWLTATNAIRPPYYHRTMATEMMGLIFGTYGGSAKILEAGGLTCDSSYVAHGESYDAWKKMTTEVQEPVFAGEGTISFMFHMSSHLGVTQFAMNRHPNPHPPRIGFWDNLQGDFMNHIDTVNKKLEAAGRPPLGKGNN</sequence>
<accession>A0ACC0CJS8</accession>
<reference evidence="1 2" key="1">
    <citation type="journal article" date="2022" name="New Phytol.">
        <title>Ecological generalism drives hyperdiversity of secondary metabolite gene clusters in xylarialean endophytes.</title>
        <authorList>
            <person name="Franco M.E.E."/>
            <person name="Wisecaver J.H."/>
            <person name="Arnold A.E."/>
            <person name="Ju Y.M."/>
            <person name="Slot J.C."/>
            <person name="Ahrendt S."/>
            <person name="Moore L.P."/>
            <person name="Eastman K.E."/>
            <person name="Scott K."/>
            <person name="Konkel Z."/>
            <person name="Mondo S.J."/>
            <person name="Kuo A."/>
            <person name="Hayes R.D."/>
            <person name="Haridas S."/>
            <person name="Andreopoulos B."/>
            <person name="Riley R."/>
            <person name="LaButti K."/>
            <person name="Pangilinan J."/>
            <person name="Lipzen A."/>
            <person name="Amirebrahimi M."/>
            <person name="Yan J."/>
            <person name="Adam C."/>
            <person name="Keymanesh K."/>
            <person name="Ng V."/>
            <person name="Louie K."/>
            <person name="Northen T."/>
            <person name="Drula E."/>
            <person name="Henrissat B."/>
            <person name="Hsieh H.M."/>
            <person name="Youens-Clark K."/>
            <person name="Lutzoni F."/>
            <person name="Miadlikowska J."/>
            <person name="Eastwood D.C."/>
            <person name="Hamelin R.C."/>
            <person name="Grigoriev I.V."/>
            <person name="U'Ren J.M."/>
        </authorList>
    </citation>
    <scope>NUCLEOTIDE SEQUENCE [LARGE SCALE GENOMIC DNA]</scope>
    <source>
        <strain evidence="1 2">ER1909</strain>
    </source>
</reference>
<dbReference type="Proteomes" id="UP001497680">
    <property type="component" value="Unassembled WGS sequence"/>
</dbReference>
<name>A0ACC0CJS8_9PEZI</name>
<evidence type="ECO:0000313" key="1">
    <source>
        <dbReference type="EMBL" id="KAI6080631.1"/>
    </source>
</evidence>
<evidence type="ECO:0000313" key="2">
    <source>
        <dbReference type="Proteomes" id="UP001497680"/>
    </source>
</evidence>
<dbReference type="EMBL" id="MU394431">
    <property type="protein sequence ID" value="KAI6080631.1"/>
    <property type="molecule type" value="Genomic_DNA"/>
</dbReference>
<keyword evidence="2" id="KW-1185">Reference proteome</keyword>